<dbReference type="InterPro" id="IPR051806">
    <property type="entry name" value="HAD-like_SPP"/>
</dbReference>
<dbReference type="SFLD" id="SFLDS00003">
    <property type="entry name" value="Haloacid_Dehalogenase"/>
    <property type="match status" value="1"/>
</dbReference>
<dbReference type="InterPro" id="IPR023198">
    <property type="entry name" value="PGP-like_dom2"/>
</dbReference>
<evidence type="ECO:0000313" key="2">
    <source>
        <dbReference type="Proteomes" id="UP000542342"/>
    </source>
</evidence>
<sequence length="210" mass="23749">MKSSQEWAPPPGTAALIFDCDGTLADTMPAHYCAWLSMLRPYGIPFPEDRFYAMGGMPTAQIIRVLAQDAGVSLSEVEVERMVHCKEETFLRHLQEVRRIEPVVRIAARYRGQLPLAVASGGYRHTITRTLVHLDLLDWFDVLVTAEDTPRHKPEPDVFLEAARRLGVPPATCVVFEDTDIGLQAASHAQMVAVDVRPWREAWWMSLRRQ</sequence>
<dbReference type="NCBIfam" id="TIGR01509">
    <property type="entry name" value="HAD-SF-IA-v3"/>
    <property type="match status" value="1"/>
</dbReference>
<dbReference type="InterPro" id="IPR006439">
    <property type="entry name" value="HAD-SF_hydro_IA"/>
</dbReference>
<dbReference type="InterPro" id="IPR036412">
    <property type="entry name" value="HAD-like_sf"/>
</dbReference>
<dbReference type="EMBL" id="JACEFB010000014">
    <property type="protein sequence ID" value="MBA2227415.1"/>
    <property type="molecule type" value="Genomic_DNA"/>
</dbReference>
<evidence type="ECO:0000313" key="1">
    <source>
        <dbReference type="EMBL" id="MBA2227415.1"/>
    </source>
</evidence>
<dbReference type="Pfam" id="PF13419">
    <property type="entry name" value="HAD_2"/>
    <property type="match status" value="1"/>
</dbReference>
<protein>
    <submittedName>
        <fullName evidence="1">HAD-IA family hydrolase</fullName>
    </submittedName>
</protein>
<name>A0A7V8VG53_9BACT</name>
<accession>A0A7V8VG53</accession>
<dbReference type="CDD" id="cd07505">
    <property type="entry name" value="HAD_BPGM-like"/>
    <property type="match status" value="1"/>
</dbReference>
<dbReference type="PANTHER" id="PTHR43481">
    <property type="entry name" value="FRUCTOSE-1-PHOSPHATE PHOSPHATASE"/>
    <property type="match status" value="1"/>
</dbReference>
<dbReference type="InterPro" id="IPR041492">
    <property type="entry name" value="HAD_2"/>
</dbReference>
<dbReference type="AlphaFoldDB" id="A0A7V8VG53"/>
<dbReference type="InterPro" id="IPR023214">
    <property type="entry name" value="HAD_sf"/>
</dbReference>
<organism evidence="1 2">
    <name type="scientific">Thermogemmata fonticola</name>
    <dbReference type="NCBI Taxonomy" id="2755323"/>
    <lineage>
        <taxon>Bacteria</taxon>
        <taxon>Pseudomonadati</taxon>
        <taxon>Planctomycetota</taxon>
        <taxon>Planctomycetia</taxon>
        <taxon>Gemmatales</taxon>
        <taxon>Gemmataceae</taxon>
        <taxon>Thermogemmata</taxon>
    </lineage>
</organism>
<dbReference type="PRINTS" id="PR00413">
    <property type="entry name" value="HADHALOGNASE"/>
</dbReference>
<dbReference type="NCBIfam" id="TIGR01549">
    <property type="entry name" value="HAD-SF-IA-v1"/>
    <property type="match status" value="1"/>
</dbReference>
<dbReference type="SUPFAM" id="SSF56784">
    <property type="entry name" value="HAD-like"/>
    <property type="match status" value="1"/>
</dbReference>
<gene>
    <name evidence="1" type="ORF">H0921_14750</name>
</gene>
<proteinExistence type="predicted"/>
<dbReference type="PANTHER" id="PTHR43481:SF4">
    <property type="entry name" value="GLYCEROL-1-PHOSPHATE PHOSPHOHYDROLASE 1-RELATED"/>
    <property type="match status" value="1"/>
</dbReference>
<dbReference type="GO" id="GO:0050308">
    <property type="term" value="F:sugar-phosphatase activity"/>
    <property type="evidence" value="ECO:0007669"/>
    <property type="project" value="TreeGrafter"/>
</dbReference>
<keyword evidence="2" id="KW-1185">Reference proteome</keyword>
<dbReference type="SFLD" id="SFLDG01129">
    <property type="entry name" value="C1.5:_HAD__Beta-PGM__Phosphata"/>
    <property type="match status" value="1"/>
</dbReference>
<dbReference type="Gene3D" id="1.10.150.240">
    <property type="entry name" value="Putative phosphatase, domain 2"/>
    <property type="match status" value="1"/>
</dbReference>
<comment type="caution">
    <text evidence="1">The sequence shown here is derived from an EMBL/GenBank/DDBJ whole genome shotgun (WGS) entry which is preliminary data.</text>
</comment>
<dbReference type="Proteomes" id="UP000542342">
    <property type="component" value="Unassembled WGS sequence"/>
</dbReference>
<dbReference type="Gene3D" id="3.40.50.1000">
    <property type="entry name" value="HAD superfamily/HAD-like"/>
    <property type="match status" value="1"/>
</dbReference>
<keyword evidence="1" id="KW-0378">Hydrolase</keyword>
<reference evidence="1 2" key="1">
    <citation type="submission" date="2020-07" db="EMBL/GenBank/DDBJ databases">
        <title>Thermogemmata thermophila gen. nov., sp. nov., a novel moderate thermophilic planctomycete from a Kamchatka hot spring.</title>
        <authorList>
            <person name="Elcheninov A.G."/>
            <person name="Podosokorskaya O.A."/>
            <person name="Kovaleva O.L."/>
            <person name="Novikov A."/>
            <person name="Bonch-Osmolovskaya E.A."/>
            <person name="Toshchakov S.V."/>
            <person name="Kublanov I.V."/>
        </authorList>
    </citation>
    <scope>NUCLEOTIDE SEQUENCE [LARGE SCALE GENOMIC DNA]</scope>
    <source>
        <strain evidence="1 2">2918</strain>
    </source>
</reference>